<evidence type="ECO:0000313" key="2">
    <source>
        <dbReference type="Proteomes" id="UP000240481"/>
    </source>
</evidence>
<dbReference type="Gene3D" id="3.40.50.150">
    <property type="entry name" value="Vaccinia Virus protein VP39"/>
    <property type="match status" value="1"/>
</dbReference>
<dbReference type="PIRSF" id="PIRSF028234">
    <property type="entry name" value="UCP028234"/>
    <property type="match status" value="1"/>
</dbReference>
<dbReference type="InterPro" id="IPR016876">
    <property type="entry name" value="UCP028234"/>
</dbReference>
<keyword evidence="1" id="KW-0489">Methyltransferase</keyword>
<gene>
    <name evidence="1" type="ORF">C9I94_08390</name>
</gene>
<dbReference type="SUPFAM" id="SSF53335">
    <property type="entry name" value="S-adenosyl-L-methionine-dependent methyltransferases"/>
    <property type="match status" value="1"/>
</dbReference>
<dbReference type="GO" id="GO:0008168">
    <property type="term" value="F:methyltransferase activity"/>
    <property type="evidence" value="ECO:0007669"/>
    <property type="project" value="UniProtKB-KW"/>
</dbReference>
<sequence length="224" mass="25797">MKLSKRLKTIEQMVTPEYDHIWDCCCDHGFLGAALLSRQAANNIHFVDIVPELIDELESKLQRFYTNSTSNWHTHCLSVAALPLAQYKGKHLIIIAGVGGDLMITFIEVIHKMYPKMDIDFLLCPVHHQYSLRQKLNTLDFNLKHEVLVEDNHRFYEVIFVSSKSNQNNPVSLVGSHIWQADSDTQAKVTKHYLKKTLEHYQRIQHGNSMDVSHIIAAYQSITL</sequence>
<dbReference type="GO" id="GO:0032259">
    <property type="term" value="P:methylation"/>
    <property type="evidence" value="ECO:0007669"/>
    <property type="project" value="UniProtKB-KW"/>
</dbReference>
<dbReference type="FunFam" id="3.40.50.150:FF:000442">
    <property type="entry name" value="tRNA (Adenine22-N1)-methyltransferase TrmK"/>
    <property type="match status" value="1"/>
</dbReference>
<dbReference type="RefSeq" id="WP_048897928.1">
    <property type="nucleotide sequence ID" value="NZ_AP024853.1"/>
</dbReference>
<evidence type="ECO:0000313" key="1">
    <source>
        <dbReference type="EMBL" id="PSW24825.1"/>
    </source>
</evidence>
<keyword evidence="1" id="KW-0808">Transferase</keyword>
<accession>A0A0J8Y1X9</accession>
<dbReference type="InterPro" id="IPR029063">
    <property type="entry name" value="SAM-dependent_MTases_sf"/>
</dbReference>
<dbReference type="Pfam" id="PF12847">
    <property type="entry name" value="Methyltransf_18"/>
    <property type="match status" value="1"/>
</dbReference>
<name>A0A0J8Y1X9_9GAMM</name>
<dbReference type="EMBL" id="PYLZ01000004">
    <property type="protein sequence ID" value="PSW24825.1"/>
    <property type="molecule type" value="Genomic_DNA"/>
</dbReference>
<keyword evidence="2" id="KW-1185">Reference proteome</keyword>
<proteinExistence type="predicted"/>
<protein>
    <submittedName>
        <fullName evidence="1">SAM-dependent methyltransferase</fullName>
    </submittedName>
</protein>
<reference evidence="1 2" key="1">
    <citation type="submission" date="2018-01" db="EMBL/GenBank/DDBJ databases">
        <title>Whole genome sequencing of Histamine producing bacteria.</title>
        <authorList>
            <person name="Butler K."/>
        </authorList>
    </citation>
    <scope>NUCLEOTIDE SEQUENCE [LARGE SCALE GENOMIC DNA]</scope>
    <source>
        <strain evidence="1 2">DSM 24669</strain>
    </source>
</reference>
<organism evidence="1 2">
    <name type="scientific">Photobacterium swingsii</name>
    <dbReference type="NCBI Taxonomy" id="680026"/>
    <lineage>
        <taxon>Bacteria</taxon>
        <taxon>Pseudomonadati</taxon>
        <taxon>Pseudomonadota</taxon>
        <taxon>Gammaproteobacteria</taxon>
        <taxon>Vibrionales</taxon>
        <taxon>Vibrionaceae</taxon>
        <taxon>Photobacterium</taxon>
    </lineage>
</organism>
<dbReference type="PANTHER" id="PTHR38451:SF1">
    <property type="entry name" value="TRNA (ADENINE(22)-N(1))-METHYLTRANSFERASE"/>
    <property type="match status" value="1"/>
</dbReference>
<dbReference type="OrthoDB" id="6862131at2"/>
<dbReference type="PANTHER" id="PTHR38451">
    <property type="entry name" value="TRNA (ADENINE(22)-N(1))-METHYLTRANSFERASE"/>
    <property type="match status" value="1"/>
</dbReference>
<dbReference type="AlphaFoldDB" id="A0A0J8Y1X9"/>
<dbReference type="Proteomes" id="UP000240481">
    <property type="component" value="Unassembled WGS sequence"/>
</dbReference>
<dbReference type="STRING" id="680026.AB733_05985"/>
<comment type="caution">
    <text evidence="1">The sequence shown here is derived from an EMBL/GenBank/DDBJ whole genome shotgun (WGS) entry which is preliminary data.</text>
</comment>